<dbReference type="Proteomes" id="UP000054099">
    <property type="component" value="Unassembled WGS sequence"/>
</dbReference>
<name>A0A0V8JAM6_9BACL</name>
<evidence type="ECO:0000313" key="1">
    <source>
        <dbReference type="EMBL" id="KSU83880.1"/>
    </source>
</evidence>
<dbReference type="Pfam" id="PF17340">
    <property type="entry name" value="DUF5370"/>
    <property type="match status" value="1"/>
</dbReference>
<dbReference type="RefSeq" id="WP_061972838.1">
    <property type="nucleotide sequence ID" value="NZ_CP126109.1"/>
</dbReference>
<accession>A0A0V8JAM6</accession>
<evidence type="ECO:0008006" key="3">
    <source>
        <dbReference type="Google" id="ProtNLM"/>
    </source>
</evidence>
<protein>
    <recommendedName>
        <fullName evidence="3">YbxH family protein</fullName>
    </recommendedName>
</protein>
<dbReference type="OrthoDB" id="2971825at2"/>
<proteinExistence type="predicted"/>
<dbReference type="InterPro" id="IPR035314">
    <property type="entry name" value="DUF5370"/>
</dbReference>
<organism evidence="1 2">
    <name type="scientific">Fictibacillus enclensis</name>
    <dbReference type="NCBI Taxonomy" id="1017270"/>
    <lineage>
        <taxon>Bacteria</taxon>
        <taxon>Bacillati</taxon>
        <taxon>Bacillota</taxon>
        <taxon>Bacilli</taxon>
        <taxon>Bacillales</taxon>
        <taxon>Fictibacillaceae</taxon>
        <taxon>Fictibacillus</taxon>
    </lineage>
</organism>
<evidence type="ECO:0000313" key="2">
    <source>
        <dbReference type="Proteomes" id="UP000054099"/>
    </source>
</evidence>
<comment type="caution">
    <text evidence="1">The sequence shown here is derived from an EMBL/GenBank/DDBJ whole genome shotgun (WGS) entry which is preliminary data.</text>
</comment>
<sequence>MGAVERNGFRFEPEYSVINQNGAIHVYNKGEFLEEIKFSFSGKFPDLDQIEKLIDTYCNQRGI</sequence>
<reference evidence="1 2" key="1">
    <citation type="journal article" date="2014" name="Antonie Van Leeuwenhoek">
        <title>Fictibacillus enclensis sp. nov., isolated from marine sediment.</title>
        <authorList>
            <person name="Dastager S.G."/>
            <person name="Mawlankar R."/>
            <person name="Srinivasan K."/>
            <person name="Tang S.K."/>
            <person name="Lee J.C."/>
            <person name="Ramana V.V."/>
            <person name="Shouche Y.S."/>
        </authorList>
    </citation>
    <scope>NUCLEOTIDE SEQUENCE [LARGE SCALE GENOMIC DNA]</scope>
    <source>
        <strain evidence="1 2">NIO-1003</strain>
    </source>
</reference>
<dbReference type="AlphaFoldDB" id="A0A0V8JAM6"/>
<keyword evidence="2" id="KW-1185">Reference proteome</keyword>
<gene>
    <name evidence="1" type="ORF">AS030_15235</name>
</gene>
<dbReference type="EMBL" id="LNQN01000002">
    <property type="protein sequence ID" value="KSU83880.1"/>
    <property type="molecule type" value="Genomic_DNA"/>
</dbReference>